<reference evidence="2" key="1">
    <citation type="submission" date="2022-06" db="EMBL/GenBank/DDBJ databases">
        <title>Rothia sp. isolated from sandalwood seedling.</title>
        <authorList>
            <person name="Tuikhar N."/>
            <person name="Kirdat K."/>
            <person name="Thorat V."/>
            <person name="Swetha P."/>
            <person name="Padma S."/>
            <person name="Sundararaj R."/>
            <person name="Yadav A."/>
        </authorList>
    </citation>
    <scope>NUCLEOTIDE SEQUENCE</scope>
    <source>
        <strain evidence="2">AR01</strain>
    </source>
</reference>
<proteinExistence type="predicted"/>
<accession>A0A9X2HJH8</accession>
<dbReference type="EMBL" id="JANAFB010000017">
    <property type="protein sequence ID" value="MCP3426033.1"/>
    <property type="molecule type" value="Genomic_DNA"/>
</dbReference>
<organism evidence="2 3">
    <name type="scientific">Rothia santali</name>
    <dbReference type="NCBI Taxonomy" id="2949643"/>
    <lineage>
        <taxon>Bacteria</taxon>
        <taxon>Bacillati</taxon>
        <taxon>Actinomycetota</taxon>
        <taxon>Actinomycetes</taxon>
        <taxon>Micrococcales</taxon>
        <taxon>Micrococcaceae</taxon>
        <taxon>Rothia</taxon>
    </lineage>
</organism>
<keyword evidence="1" id="KW-0472">Membrane</keyword>
<dbReference type="AlphaFoldDB" id="A0A9X2HJH8"/>
<keyword evidence="3" id="KW-1185">Reference proteome</keyword>
<name>A0A9X2HJH8_9MICC</name>
<dbReference type="RefSeq" id="WP_254166517.1">
    <property type="nucleotide sequence ID" value="NZ_JANAFB010000017.1"/>
</dbReference>
<evidence type="ECO:0000256" key="1">
    <source>
        <dbReference type="SAM" id="Phobius"/>
    </source>
</evidence>
<protein>
    <submittedName>
        <fullName evidence="2">Uncharacterized protein</fullName>
    </submittedName>
</protein>
<evidence type="ECO:0000313" key="3">
    <source>
        <dbReference type="Proteomes" id="UP001139502"/>
    </source>
</evidence>
<dbReference type="Proteomes" id="UP001139502">
    <property type="component" value="Unassembled WGS sequence"/>
</dbReference>
<gene>
    <name evidence="2" type="ORF">NBM05_08460</name>
</gene>
<keyword evidence="1" id="KW-0812">Transmembrane</keyword>
<feature type="transmembrane region" description="Helical" evidence="1">
    <location>
        <begin position="41"/>
        <end position="61"/>
    </location>
</feature>
<comment type="caution">
    <text evidence="2">The sequence shown here is derived from an EMBL/GenBank/DDBJ whole genome shotgun (WGS) entry which is preliminary data.</text>
</comment>
<feature type="transmembrane region" description="Helical" evidence="1">
    <location>
        <begin position="15"/>
        <end position="35"/>
    </location>
</feature>
<sequence>MTDPPVPTRTLSETLLFCASALIGAFAVLTLFTALTFEKPSAAPVGAGTLAILLAGLGYLARLTRLVTAWMGAEATRVESSKEH</sequence>
<evidence type="ECO:0000313" key="2">
    <source>
        <dbReference type="EMBL" id="MCP3426033.1"/>
    </source>
</evidence>
<keyword evidence="1" id="KW-1133">Transmembrane helix</keyword>